<dbReference type="SUPFAM" id="SSF46785">
    <property type="entry name" value="Winged helix' DNA-binding domain"/>
    <property type="match status" value="1"/>
</dbReference>
<dbReference type="InterPro" id="IPR036390">
    <property type="entry name" value="WH_DNA-bd_sf"/>
</dbReference>
<name>A0A916SN98_9MICO</name>
<reference evidence="6" key="2">
    <citation type="submission" date="2020-09" db="EMBL/GenBank/DDBJ databases">
        <authorList>
            <person name="Sun Q."/>
            <person name="Zhou Y."/>
        </authorList>
    </citation>
    <scope>NUCLEOTIDE SEQUENCE</scope>
    <source>
        <strain evidence="6">CGMCC 1.12813</strain>
    </source>
</reference>
<keyword evidence="7" id="KW-1185">Reference proteome</keyword>
<dbReference type="GO" id="GO:0043200">
    <property type="term" value="P:response to amino acid"/>
    <property type="evidence" value="ECO:0007669"/>
    <property type="project" value="TreeGrafter"/>
</dbReference>
<evidence type="ECO:0000256" key="2">
    <source>
        <dbReference type="ARBA" id="ARBA00023125"/>
    </source>
</evidence>
<proteinExistence type="predicted"/>
<sequence length="180" mass="19594">MSTSSGENSDSDARVGPGRENLRRYEPLDDIDLTLVRLLRDDARISNARLAEEAGIAPSTSLTRVRSLIERGVVRGFHADLDPRALGLGLEALISVNIRVGARKAISTFSDEMRRLPEVVQVFFLGGAEDFIIHVATRDTDHARQFVVDNLSAHPSVASTRTSLVFEHHTPGLSTPADPG</sequence>
<dbReference type="SMART" id="SM00344">
    <property type="entry name" value="HTH_ASNC"/>
    <property type="match status" value="1"/>
</dbReference>
<dbReference type="InterPro" id="IPR011008">
    <property type="entry name" value="Dimeric_a/b-barrel"/>
</dbReference>
<accession>A0A916SN98</accession>
<dbReference type="InterPro" id="IPR019887">
    <property type="entry name" value="Tscrpt_reg_AsnC/Lrp_C"/>
</dbReference>
<dbReference type="GO" id="GO:0043565">
    <property type="term" value="F:sequence-specific DNA binding"/>
    <property type="evidence" value="ECO:0007669"/>
    <property type="project" value="InterPro"/>
</dbReference>
<comment type="caution">
    <text evidence="6">The sequence shown here is derived from an EMBL/GenBank/DDBJ whole genome shotgun (WGS) entry which is preliminary data.</text>
</comment>
<dbReference type="InterPro" id="IPR036388">
    <property type="entry name" value="WH-like_DNA-bd_sf"/>
</dbReference>
<dbReference type="SUPFAM" id="SSF54909">
    <property type="entry name" value="Dimeric alpha+beta barrel"/>
    <property type="match status" value="1"/>
</dbReference>
<dbReference type="Proteomes" id="UP000606922">
    <property type="component" value="Unassembled WGS sequence"/>
</dbReference>
<protein>
    <submittedName>
        <fullName evidence="6">AsnC family transcriptional regulator</fullName>
    </submittedName>
</protein>
<dbReference type="Pfam" id="PF01037">
    <property type="entry name" value="AsnC_trans_reg"/>
    <property type="match status" value="1"/>
</dbReference>
<keyword evidence="1" id="KW-0805">Transcription regulation</keyword>
<dbReference type="Pfam" id="PF13412">
    <property type="entry name" value="HTH_24"/>
    <property type="match status" value="1"/>
</dbReference>
<evidence type="ECO:0000313" key="7">
    <source>
        <dbReference type="Proteomes" id="UP000606922"/>
    </source>
</evidence>
<evidence type="ECO:0000256" key="4">
    <source>
        <dbReference type="SAM" id="MobiDB-lite"/>
    </source>
</evidence>
<keyword evidence="2" id="KW-0238">DNA-binding</keyword>
<dbReference type="InterPro" id="IPR019888">
    <property type="entry name" value="Tscrpt_reg_AsnC-like"/>
</dbReference>
<gene>
    <name evidence="6" type="ORF">GCM10010979_22340</name>
</gene>
<evidence type="ECO:0000256" key="3">
    <source>
        <dbReference type="ARBA" id="ARBA00023163"/>
    </source>
</evidence>
<dbReference type="Gene3D" id="3.30.70.920">
    <property type="match status" value="1"/>
</dbReference>
<dbReference type="PANTHER" id="PTHR30154">
    <property type="entry name" value="LEUCINE-RESPONSIVE REGULATORY PROTEIN"/>
    <property type="match status" value="1"/>
</dbReference>
<dbReference type="PROSITE" id="PS50956">
    <property type="entry name" value="HTH_ASNC_2"/>
    <property type="match status" value="1"/>
</dbReference>
<dbReference type="GO" id="GO:0005829">
    <property type="term" value="C:cytosol"/>
    <property type="evidence" value="ECO:0007669"/>
    <property type="project" value="TreeGrafter"/>
</dbReference>
<dbReference type="PRINTS" id="PR00033">
    <property type="entry name" value="HTHASNC"/>
</dbReference>
<dbReference type="RefSeq" id="WP_188510676.1">
    <property type="nucleotide sequence ID" value="NZ_BMGB01000001.1"/>
</dbReference>
<evidence type="ECO:0000259" key="5">
    <source>
        <dbReference type="PROSITE" id="PS50956"/>
    </source>
</evidence>
<keyword evidence="3" id="KW-0804">Transcription</keyword>
<feature type="region of interest" description="Disordered" evidence="4">
    <location>
        <begin position="1"/>
        <end position="21"/>
    </location>
</feature>
<dbReference type="PANTHER" id="PTHR30154:SF54">
    <property type="entry name" value="POSSIBLE TRANSCRIPTIONAL REGULATORY PROTEIN (PROBABLY LRP_ASNC-FAMILY)"/>
    <property type="match status" value="1"/>
</dbReference>
<dbReference type="Gene3D" id="1.10.10.10">
    <property type="entry name" value="Winged helix-like DNA-binding domain superfamily/Winged helix DNA-binding domain"/>
    <property type="match status" value="1"/>
</dbReference>
<dbReference type="AlphaFoldDB" id="A0A916SN98"/>
<evidence type="ECO:0000256" key="1">
    <source>
        <dbReference type="ARBA" id="ARBA00023015"/>
    </source>
</evidence>
<organism evidence="6 7">
    <name type="scientific">Conyzicola nivalis</name>
    <dbReference type="NCBI Taxonomy" id="1477021"/>
    <lineage>
        <taxon>Bacteria</taxon>
        <taxon>Bacillati</taxon>
        <taxon>Actinomycetota</taxon>
        <taxon>Actinomycetes</taxon>
        <taxon>Micrococcales</taxon>
        <taxon>Microbacteriaceae</taxon>
        <taxon>Conyzicola</taxon>
    </lineage>
</organism>
<reference evidence="6" key="1">
    <citation type="journal article" date="2014" name="Int. J. Syst. Evol. Microbiol.">
        <title>Complete genome sequence of Corynebacterium casei LMG S-19264T (=DSM 44701T), isolated from a smear-ripened cheese.</title>
        <authorList>
            <consortium name="US DOE Joint Genome Institute (JGI-PGF)"/>
            <person name="Walter F."/>
            <person name="Albersmeier A."/>
            <person name="Kalinowski J."/>
            <person name="Ruckert C."/>
        </authorList>
    </citation>
    <scope>NUCLEOTIDE SEQUENCE</scope>
    <source>
        <strain evidence="6">CGMCC 1.12813</strain>
    </source>
</reference>
<dbReference type="InterPro" id="IPR000485">
    <property type="entry name" value="AsnC-type_HTH_dom"/>
</dbReference>
<evidence type="ECO:0000313" key="6">
    <source>
        <dbReference type="EMBL" id="GGB07351.1"/>
    </source>
</evidence>
<feature type="domain" description="HTH asnC-type" evidence="5">
    <location>
        <begin position="28"/>
        <end position="89"/>
    </location>
</feature>
<dbReference type="EMBL" id="BMGB01000001">
    <property type="protein sequence ID" value="GGB07351.1"/>
    <property type="molecule type" value="Genomic_DNA"/>
</dbReference>